<dbReference type="AlphaFoldDB" id="A0A1W1ZRD5"/>
<dbReference type="InterPro" id="IPR007372">
    <property type="entry name" value="Lipid/polyisoprenoid-bd_YceI"/>
</dbReference>
<accession>A0A1W1ZRD5</accession>
<dbReference type="Pfam" id="PF04264">
    <property type="entry name" value="YceI"/>
    <property type="match status" value="1"/>
</dbReference>
<evidence type="ECO:0000256" key="1">
    <source>
        <dbReference type="SAM" id="SignalP"/>
    </source>
</evidence>
<feature type="signal peptide" evidence="1">
    <location>
        <begin position="1"/>
        <end position="25"/>
    </location>
</feature>
<dbReference type="OrthoDB" id="116832at2"/>
<name>A0A1W1ZRD5_9SPHI</name>
<organism evidence="3 4">
    <name type="scientific">Pedobacter africanus</name>
    <dbReference type="NCBI Taxonomy" id="151894"/>
    <lineage>
        <taxon>Bacteria</taxon>
        <taxon>Pseudomonadati</taxon>
        <taxon>Bacteroidota</taxon>
        <taxon>Sphingobacteriia</taxon>
        <taxon>Sphingobacteriales</taxon>
        <taxon>Sphingobacteriaceae</taxon>
        <taxon>Pedobacter</taxon>
    </lineage>
</organism>
<reference evidence="4" key="1">
    <citation type="submission" date="2017-04" db="EMBL/GenBank/DDBJ databases">
        <authorList>
            <person name="Varghese N."/>
            <person name="Submissions S."/>
        </authorList>
    </citation>
    <scope>NUCLEOTIDE SEQUENCE [LARGE SCALE GENOMIC DNA]</scope>
    <source>
        <strain evidence="4">DSM 12126</strain>
    </source>
</reference>
<gene>
    <name evidence="3" type="ORF">SAMN04488524_0904</name>
</gene>
<evidence type="ECO:0000259" key="2">
    <source>
        <dbReference type="Pfam" id="PF04264"/>
    </source>
</evidence>
<keyword evidence="1" id="KW-0732">Signal</keyword>
<dbReference type="Proteomes" id="UP000192756">
    <property type="component" value="Unassembled WGS sequence"/>
</dbReference>
<dbReference type="EMBL" id="FWXT01000001">
    <property type="protein sequence ID" value="SMC50631.1"/>
    <property type="molecule type" value="Genomic_DNA"/>
</dbReference>
<keyword evidence="4" id="KW-1185">Reference proteome</keyword>
<dbReference type="InterPro" id="IPR036761">
    <property type="entry name" value="TTHA0802/YceI-like_sf"/>
</dbReference>
<dbReference type="SUPFAM" id="SSF101874">
    <property type="entry name" value="YceI-like"/>
    <property type="match status" value="1"/>
</dbReference>
<feature type="chain" id="PRO_5012325629" evidence="1">
    <location>
        <begin position="26"/>
        <end position="186"/>
    </location>
</feature>
<sequence length="186" mass="20868">MTWVKKIIRPLLGLACMLLQFDATAQNYMGKSIKLSIFSSTPVEDIRAVSLKGSAVLLAKTRELVAQVPIKSLEFDRKLMQEHFNENYMESDKYPLARFKGTIDQEVDFTKEGEYNVTVNGTLSVHGVDKQRSITGKIIVKDGILQIQTTFKVACADHKIKIPTLIITKVAEVIEVKVDGKLNQIK</sequence>
<feature type="domain" description="Lipid/polyisoprenoid-binding YceI-like" evidence="2">
    <location>
        <begin position="62"/>
        <end position="180"/>
    </location>
</feature>
<dbReference type="Gene3D" id="2.40.128.110">
    <property type="entry name" value="Lipid/polyisoprenoid-binding, YceI-like"/>
    <property type="match status" value="1"/>
</dbReference>
<protein>
    <submittedName>
        <fullName evidence="3">YceI-like domain-containing protein</fullName>
    </submittedName>
</protein>
<dbReference type="RefSeq" id="WP_084237200.1">
    <property type="nucleotide sequence ID" value="NZ_FWXT01000001.1"/>
</dbReference>
<evidence type="ECO:0000313" key="3">
    <source>
        <dbReference type="EMBL" id="SMC50631.1"/>
    </source>
</evidence>
<dbReference type="STRING" id="151894.SAMN04488524_0904"/>
<evidence type="ECO:0000313" key="4">
    <source>
        <dbReference type="Proteomes" id="UP000192756"/>
    </source>
</evidence>
<proteinExistence type="predicted"/>